<evidence type="ECO:0000313" key="3">
    <source>
        <dbReference type="Proteomes" id="UP000503447"/>
    </source>
</evidence>
<proteinExistence type="predicted"/>
<dbReference type="PANTHER" id="PTHR35400">
    <property type="entry name" value="SLR1083 PROTEIN"/>
    <property type="match status" value="1"/>
</dbReference>
<accession>A0A6M5YWL6</accession>
<dbReference type="EMBL" id="CP053452">
    <property type="protein sequence ID" value="QJW98328.1"/>
    <property type="molecule type" value="Genomic_DNA"/>
</dbReference>
<sequence length="202" mass="21980">MNTTTRPASPSPLLSASGFKRFTPAQYHTLIDSGIIMEGEPIELLEGYLVEKGMRNPPHEMSLRRLTARLPRHVPGWFLQVQGAISLGASEPEPDGVLLRGDETTCDGRLPTAADLGLIVEVSDSTLSFDRRDKGRIYARAGVPVYWIVNVADRQIEVYTDPDTTADPPAYRARTDYRPGDAVPIVLDGATVGAVPVSDLLP</sequence>
<dbReference type="PANTHER" id="PTHR35400:SF1">
    <property type="entry name" value="SLR1083 PROTEIN"/>
    <property type="match status" value="1"/>
</dbReference>
<feature type="domain" description="Putative restriction endonuclease" evidence="1">
    <location>
        <begin position="26"/>
        <end position="176"/>
    </location>
</feature>
<dbReference type="RefSeq" id="WP_171473539.1">
    <property type="nucleotide sequence ID" value="NZ_CP053452.2"/>
</dbReference>
<dbReference type="InterPro" id="IPR008538">
    <property type="entry name" value="Uma2"/>
</dbReference>
<dbReference type="AlphaFoldDB" id="A0A6M5YWL6"/>
<protein>
    <recommendedName>
        <fullName evidence="1">Putative restriction endonuclease domain-containing protein</fullName>
    </recommendedName>
</protein>
<organism evidence="2 3">
    <name type="scientific">Frigoriglobus tundricola</name>
    <dbReference type="NCBI Taxonomy" id="2774151"/>
    <lineage>
        <taxon>Bacteria</taxon>
        <taxon>Pseudomonadati</taxon>
        <taxon>Planctomycetota</taxon>
        <taxon>Planctomycetia</taxon>
        <taxon>Gemmatales</taxon>
        <taxon>Gemmataceae</taxon>
        <taxon>Frigoriglobus</taxon>
    </lineage>
</organism>
<keyword evidence="3" id="KW-1185">Reference proteome</keyword>
<dbReference type="Pfam" id="PF05685">
    <property type="entry name" value="Uma2"/>
    <property type="match status" value="1"/>
</dbReference>
<dbReference type="CDD" id="cd06260">
    <property type="entry name" value="DUF820-like"/>
    <property type="match status" value="1"/>
</dbReference>
<name>A0A6M5YWL6_9BACT</name>
<dbReference type="InterPro" id="IPR011335">
    <property type="entry name" value="Restrct_endonuc-II-like"/>
</dbReference>
<dbReference type="InterPro" id="IPR012296">
    <property type="entry name" value="Nuclease_put_TT1808"/>
</dbReference>
<dbReference type="Proteomes" id="UP000503447">
    <property type="component" value="Chromosome"/>
</dbReference>
<dbReference type="KEGG" id="ftj:FTUN_5916"/>
<dbReference type="SUPFAM" id="SSF52980">
    <property type="entry name" value="Restriction endonuclease-like"/>
    <property type="match status" value="1"/>
</dbReference>
<evidence type="ECO:0000259" key="1">
    <source>
        <dbReference type="Pfam" id="PF05685"/>
    </source>
</evidence>
<evidence type="ECO:0000313" key="2">
    <source>
        <dbReference type="EMBL" id="QJW98328.1"/>
    </source>
</evidence>
<gene>
    <name evidence="2" type="ORF">FTUN_5916</name>
</gene>
<dbReference type="Gene3D" id="3.90.1570.10">
    <property type="entry name" value="tt1808, chain A"/>
    <property type="match status" value="1"/>
</dbReference>
<reference evidence="3" key="1">
    <citation type="submission" date="2020-05" db="EMBL/GenBank/DDBJ databases">
        <title>Frigoriglobus tundricola gen. nov., sp. nov., a psychrotolerant cellulolytic planctomycete of the family Gemmataceae with two divergent copies of 16S rRNA gene.</title>
        <authorList>
            <person name="Kulichevskaya I.S."/>
            <person name="Ivanova A.A."/>
            <person name="Naumoff D.G."/>
            <person name="Beletsky A.V."/>
            <person name="Rijpstra W.I.C."/>
            <person name="Sinninghe Damste J.S."/>
            <person name="Mardanov A.V."/>
            <person name="Ravin N.V."/>
            <person name="Dedysh S.N."/>
        </authorList>
    </citation>
    <scope>NUCLEOTIDE SEQUENCE [LARGE SCALE GENOMIC DNA]</scope>
    <source>
        <strain evidence="3">PL17</strain>
    </source>
</reference>